<dbReference type="Proteomes" id="UP000604825">
    <property type="component" value="Unassembled WGS sequence"/>
</dbReference>
<reference evidence="4" key="1">
    <citation type="submission" date="2020-10" db="EMBL/GenBank/DDBJ databases">
        <authorList>
            <person name="Han B."/>
            <person name="Lu T."/>
            <person name="Zhao Q."/>
            <person name="Huang X."/>
            <person name="Zhao Y."/>
        </authorList>
    </citation>
    <scope>NUCLEOTIDE SEQUENCE</scope>
</reference>
<dbReference type="PANTHER" id="PTHR47906:SF5">
    <property type="entry name" value="OS05G0118600 PROTEIN"/>
    <property type="match status" value="1"/>
</dbReference>
<dbReference type="GO" id="GO:0008270">
    <property type="term" value="F:zinc ion binding"/>
    <property type="evidence" value="ECO:0007669"/>
    <property type="project" value="InterPro"/>
</dbReference>
<dbReference type="InterPro" id="IPR054722">
    <property type="entry name" value="PolX-like_BBD"/>
</dbReference>
<dbReference type="Pfam" id="PF22936">
    <property type="entry name" value="Pol_BBD"/>
    <property type="match status" value="1"/>
</dbReference>
<feature type="compositionally biased region" description="Basic residues" evidence="1">
    <location>
        <begin position="206"/>
        <end position="222"/>
    </location>
</feature>
<feature type="domain" description="Retrovirus-related Pol polyprotein from transposon TNT 1-94-like beta-barrel" evidence="3">
    <location>
        <begin position="401"/>
        <end position="456"/>
    </location>
</feature>
<protein>
    <recommendedName>
        <fullName evidence="6">Myb/SANT-like domain-containing protein</fullName>
    </recommendedName>
</protein>
<evidence type="ECO:0000313" key="4">
    <source>
        <dbReference type="EMBL" id="CAD6249891.1"/>
    </source>
</evidence>
<evidence type="ECO:0008006" key="6">
    <source>
        <dbReference type="Google" id="ProtNLM"/>
    </source>
</evidence>
<accession>A0A811PTQ4</accession>
<dbReference type="EMBL" id="CAJGYO010000008">
    <property type="protein sequence ID" value="CAD6249891.1"/>
    <property type="molecule type" value="Genomic_DNA"/>
</dbReference>
<evidence type="ECO:0000259" key="2">
    <source>
        <dbReference type="Pfam" id="PF12776"/>
    </source>
</evidence>
<feature type="domain" description="Myb/SANT-like" evidence="2">
    <location>
        <begin position="20"/>
        <end position="107"/>
    </location>
</feature>
<gene>
    <name evidence="4" type="ORF">NCGR_LOCUS33690</name>
</gene>
<feature type="region of interest" description="Disordered" evidence="1">
    <location>
        <begin position="172"/>
        <end position="229"/>
    </location>
</feature>
<dbReference type="InterPro" id="IPR036875">
    <property type="entry name" value="Znf_CCHC_sf"/>
</dbReference>
<evidence type="ECO:0000313" key="5">
    <source>
        <dbReference type="Proteomes" id="UP000604825"/>
    </source>
</evidence>
<sequence length="459" mass="51851">MAKGKAKVDVVAPSRERSLNWHEDQSKYMLEWCIEYLKKQHTGFKFKKSHLLLCANELNKKFAMGVTVDQVDRHYRYHKENWKYIATALRNSGNTFDETRCMVIVSESEKAELSDRARRLLAKPIKFYYEMRELFIGSNADGSLAMDQNTCMDADDGSDSDESRELIDLNCYTQPEDLEGEDSDTLPTPTRHATFDNTSSSTSEARRKRPRANKSPTKKSRNKSCFAGSTDEITATMKSLWETLAATAPPQMPQLTDPHALLWQKLEAIPMTPDQRVLIGEQLSTKENKGRGGRGGVRIARRDSRPPRRTRSTSKCFKRKDYGHYANRCPKEKKGRRGGSYARVEKRRAGIDAPHSWRSRSCSRKCRAHCKLRGGGGGDLKEEKVIRAHLLGGGFNTSNVWYLDNGASNHMTGDPAKFKELNRNITGKVRFGDGSAIEIMGKGSVLFQCKDKGIRLVLA</sequence>
<dbReference type="SUPFAM" id="SSF57756">
    <property type="entry name" value="Retrovirus zinc finger-like domains"/>
    <property type="match status" value="1"/>
</dbReference>
<keyword evidence="5" id="KW-1185">Reference proteome</keyword>
<organism evidence="4 5">
    <name type="scientific">Miscanthus lutarioriparius</name>
    <dbReference type="NCBI Taxonomy" id="422564"/>
    <lineage>
        <taxon>Eukaryota</taxon>
        <taxon>Viridiplantae</taxon>
        <taxon>Streptophyta</taxon>
        <taxon>Embryophyta</taxon>
        <taxon>Tracheophyta</taxon>
        <taxon>Spermatophyta</taxon>
        <taxon>Magnoliopsida</taxon>
        <taxon>Liliopsida</taxon>
        <taxon>Poales</taxon>
        <taxon>Poaceae</taxon>
        <taxon>PACMAD clade</taxon>
        <taxon>Panicoideae</taxon>
        <taxon>Andropogonodae</taxon>
        <taxon>Andropogoneae</taxon>
        <taxon>Saccharinae</taxon>
        <taxon>Miscanthus</taxon>
    </lineage>
</organism>
<dbReference type="PANTHER" id="PTHR47906">
    <property type="entry name" value="OSJNBB0050O03.9 PROTEIN-RELATED"/>
    <property type="match status" value="1"/>
</dbReference>
<proteinExistence type="predicted"/>
<dbReference type="OrthoDB" id="680825at2759"/>
<dbReference type="AlphaFoldDB" id="A0A811PTQ4"/>
<dbReference type="InterPro" id="IPR024752">
    <property type="entry name" value="Myb/SANT-like_dom"/>
</dbReference>
<comment type="caution">
    <text evidence="4">The sequence shown here is derived from an EMBL/GenBank/DDBJ whole genome shotgun (WGS) entry which is preliminary data.</text>
</comment>
<dbReference type="GO" id="GO:0003676">
    <property type="term" value="F:nucleic acid binding"/>
    <property type="evidence" value="ECO:0007669"/>
    <property type="project" value="InterPro"/>
</dbReference>
<dbReference type="Pfam" id="PF12776">
    <property type="entry name" value="Myb_DNA-bind_3"/>
    <property type="match status" value="1"/>
</dbReference>
<name>A0A811PTQ4_9POAL</name>
<evidence type="ECO:0000256" key="1">
    <source>
        <dbReference type="SAM" id="MobiDB-lite"/>
    </source>
</evidence>
<feature type="region of interest" description="Disordered" evidence="1">
    <location>
        <begin position="284"/>
        <end position="315"/>
    </location>
</feature>
<evidence type="ECO:0000259" key="3">
    <source>
        <dbReference type="Pfam" id="PF22936"/>
    </source>
</evidence>